<gene>
    <name evidence="1" type="ORF">JAAARDRAFT_203098</name>
</gene>
<evidence type="ECO:0000313" key="1">
    <source>
        <dbReference type="EMBL" id="KDQ63693.1"/>
    </source>
</evidence>
<organism evidence="1 2">
    <name type="scientific">Jaapia argillacea MUCL 33604</name>
    <dbReference type="NCBI Taxonomy" id="933084"/>
    <lineage>
        <taxon>Eukaryota</taxon>
        <taxon>Fungi</taxon>
        <taxon>Dikarya</taxon>
        <taxon>Basidiomycota</taxon>
        <taxon>Agaricomycotina</taxon>
        <taxon>Agaricomycetes</taxon>
        <taxon>Agaricomycetidae</taxon>
        <taxon>Jaapiales</taxon>
        <taxon>Jaapiaceae</taxon>
        <taxon>Jaapia</taxon>
    </lineage>
</organism>
<dbReference type="AlphaFoldDB" id="A0A067Q9G2"/>
<reference evidence="2" key="1">
    <citation type="journal article" date="2014" name="Proc. Natl. Acad. Sci. U.S.A.">
        <title>Extensive sampling of basidiomycete genomes demonstrates inadequacy of the white-rot/brown-rot paradigm for wood decay fungi.</title>
        <authorList>
            <person name="Riley R."/>
            <person name="Salamov A.A."/>
            <person name="Brown D.W."/>
            <person name="Nagy L.G."/>
            <person name="Floudas D."/>
            <person name="Held B.W."/>
            <person name="Levasseur A."/>
            <person name="Lombard V."/>
            <person name="Morin E."/>
            <person name="Otillar R."/>
            <person name="Lindquist E.A."/>
            <person name="Sun H."/>
            <person name="LaButti K.M."/>
            <person name="Schmutz J."/>
            <person name="Jabbour D."/>
            <person name="Luo H."/>
            <person name="Baker S.E."/>
            <person name="Pisabarro A.G."/>
            <person name="Walton J.D."/>
            <person name="Blanchette R.A."/>
            <person name="Henrissat B."/>
            <person name="Martin F."/>
            <person name="Cullen D."/>
            <person name="Hibbett D.S."/>
            <person name="Grigoriev I.V."/>
        </authorList>
    </citation>
    <scope>NUCLEOTIDE SEQUENCE [LARGE SCALE GENOMIC DNA]</scope>
    <source>
        <strain evidence="2">MUCL 33604</strain>
    </source>
</reference>
<dbReference type="OrthoDB" id="3232239at2759"/>
<protein>
    <recommendedName>
        <fullName evidence="3">F-box domain-containing protein</fullName>
    </recommendedName>
</protein>
<accession>A0A067Q9G2</accession>
<dbReference type="EMBL" id="KL197710">
    <property type="protein sequence ID" value="KDQ63693.1"/>
    <property type="molecule type" value="Genomic_DNA"/>
</dbReference>
<evidence type="ECO:0000313" key="2">
    <source>
        <dbReference type="Proteomes" id="UP000027265"/>
    </source>
</evidence>
<dbReference type="InParanoid" id="A0A067Q9G2"/>
<dbReference type="Proteomes" id="UP000027265">
    <property type="component" value="Unassembled WGS sequence"/>
</dbReference>
<dbReference type="HOGENOM" id="CLU_062057_1_0_1"/>
<name>A0A067Q9G2_9AGAM</name>
<evidence type="ECO:0008006" key="3">
    <source>
        <dbReference type="Google" id="ProtNLM"/>
    </source>
</evidence>
<keyword evidence="2" id="KW-1185">Reference proteome</keyword>
<proteinExistence type="predicted"/>
<sequence>MMLPIELCAHIFSLVSSPQDLSVICLASSTCNQEARRVLYYDVHLHDGNLEPFLGTLVDNPSLGSLVHSLQTPVHLSNTNTPKVFAYLVNLRHLIILGRIPRLPEKYFQDCPFRLLSFSTRSFHIESTVNFLANQPEIRTWTHQQSQFYNDDTQPGVAFREDFLPNLEVMNVDAEVLMGFSSPRPVVSMKMRIWQLGYTQETRAFHQLRHFASSLTTLSIQYWDSSPNLSIKAILVVLGDGVPNLKCLYLAGIFDAYSTENMPIPKETAMLIGNSIPPSLPHLDTFVLALNLPVVSSPEIDDVDYALNFARLLMPKSSRLCTVVFPWEWDTDKQKLVAFVKGGDGEVSRESPMPSRFDSWLQFDKSF</sequence>